<dbReference type="EMBL" id="JAJUBC010000004">
    <property type="protein sequence ID" value="MDD1792510.1"/>
    <property type="molecule type" value="Genomic_DNA"/>
</dbReference>
<accession>A0ABT5QX45</accession>
<organism evidence="2 3">
    <name type="scientific">Enterovibrio gelatinilyticus</name>
    <dbReference type="NCBI Taxonomy" id="2899819"/>
    <lineage>
        <taxon>Bacteria</taxon>
        <taxon>Pseudomonadati</taxon>
        <taxon>Pseudomonadota</taxon>
        <taxon>Gammaproteobacteria</taxon>
        <taxon>Vibrionales</taxon>
        <taxon>Vibrionaceae</taxon>
        <taxon>Enterovibrio</taxon>
    </lineage>
</organism>
<dbReference type="Pfam" id="PF25759">
    <property type="entry name" value="HP1_ORF34"/>
    <property type="match status" value="1"/>
</dbReference>
<protein>
    <submittedName>
        <fullName evidence="2">Adenine glycosylase</fullName>
    </submittedName>
</protein>
<sequence>MLTLSATRIPLKGLKVTARQQLAGQDMSGSSAATDQAETGDKAKVLAITGTLPFNQAPELNRIYTMAGEKEKGARKVHIIINHTADALKISQVKFQGSINAQEDAQLRQWLVTFELVEHLSVAERAEKREPAKPAAQQKASGVETPTAPPTASDDVPPETEVELTGVMAYLKQLDDALA</sequence>
<evidence type="ECO:0000256" key="1">
    <source>
        <dbReference type="SAM" id="MobiDB-lite"/>
    </source>
</evidence>
<evidence type="ECO:0000313" key="3">
    <source>
        <dbReference type="Proteomes" id="UP001149400"/>
    </source>
</evidence>
<evidence type="ECO:0000313" key="2">
    <source>
        <dbReference type="EMBL" id="MDD1792510.1"/>
    </source>
</evidence>
<comment type="caution">
    <text evidence="2">The sequence shown here is derived from an EMBL/GenBank/DDBJ whole genome shotgun (WGS) entry which is preliminary data.</text>
</comment>
<proteinExistence type="predicted"/>
<dbReference type="InterPro" id="IPR057869">
    <property type="entry name" value="HP1_YO34"/>
</dbReference>
<name>A0ABT5QX45_9GAMM</name>
<dbReference type="RefSeq" id="WP_274163409.1">
    <property type="nucleotide sequence ID" value="NZ_JAJUBC010000004.1"/>
</dbReference>
<reference evidence="2" key="1">
    <citation type="submission" date="2021-12" db="EMBL/GenBank/DDBJ databases">
        <title>Enterovibrio ZSDZ35 sp. nov. and Enterovibrio ZSDZ42 sp. nov., isolated from coastal seawater in Qingdao.</title>
        <authorList>
            <person name="Zhang P."/>
        </authorList>
    </citation>
    <scope>NUCLEOTIDE SEQUENCE</scope>
    <source>
        <strain evidence="2">ZSDZ42</strain>
    </source>
</reference>
<gene>
    <name evidence="2" type="ORF">LRP50_05130</name>
</gene>
<keyword evidence="3" id="KW-1185">Reference proteome</keyword>
<feature type="region of interest" description="Disordered" evidence="1">
    <location>
        <begin position="125"/>
        <end position="161"/>
    </location>
</feature>
<dbReference type="Proteomes" id="UP001149400">
    <property type="component" value="Unassembled WGS sequence"/>
</dbReference>